<evidence type="ECO:0000313" key="1">
    <source>
        <dbReference type="EMBL" id="JAH04812.1"/>
    </source>
</evidence>
<accession>A0A0E9PKL7</accession>
<name>A0A0E9PKL7_ANGAN</name>
<dbReference type="EMBL" id="GBXM01103765">
    <property type="protein sequence ID" value="JAH04812.1"/>
    <property type="molecule type" value="Transcribed_RNA"/>
</dbReference>
<reference evidence="1" key="2">
    <citation type="journal article" date="2015" name="Fish Shellfish Immunol.">
        <title>Early steps in the European eel (Anguilla anguilla)-Vibrio vulnificus interaction in the gills: Role of the RtxA13 toxin.</title>
        <authorList>
            <person name="Callol A."/>
            <person name="Pajuelo D."/>
            <person name="Ebbesson L."/>
            <person name="Teles M."/>
            <person name="MacKenzie S."/>
            <person name="Amaro C."/>
        </authorList>
    </citation>
    <scope>NUCLEOTIDE SEQUENCE</scope>
</reference>
<reference evidence="1" key="1">
    <citation type="submission" date="2014-11" db="EMBL/GenBank/DDBJ databases">
        <authorList>
            <person name="Amaro Gonzalez C."/>
        </authorList>
    </citation>
    <scope>NUCLEOTIDE SEQUENCE</scope>
</reference>
<dbReference type="AlphaFoldDB" id="A0A0E9PKL7"/>
<organism evidence="1">
    <name type="scientific">Anguilla anguilla</name>
    <name type="common">European freshwater eel</name>
    <name type="synonym">Muraena anguilla</name>
    <dbReference type="NCBI Taxonomy" id="7936"/>
    <lineage>
        <taxon>Eukaryota</taxon>
        <taxon>Metazoa</taxon>
        <taxon>Chordata</taxon>
        <taxon>Craniata</taxon>
        <taxon>Vertebrata</taxon>
        <taxon>Euteleostomi</taxon>
        <taxon>Actinopterygii</taxon>
        <taxon>Neopterygii</taxon>
        <taxon>Teleostei</taxon>
        <taxon>Anguilliformes</taxon>
        <taxon>Anguillidae</taxon>
        <taxon>Anguilla</taxon>
    </lineage>
</organism>
<proteinExistence type="predicted"/>
<sequence length="25" mass="2803">MACYTPVFVSLSLKLNLSLLLIHNI</sequence>
<protein>
    <submittedName>
        <fullName evidence="1">Uncharacterized protein</fullName>
    </submittedName>
</protein>